<protein>
    <recommendedName>
        <fullName evidence="3">Peptidase M61</fullName>
    </recommendedName>
</protein>
<organism evidence="1 2">
    <name type="scientific">Xanthocytophaga flava</name>
    <dbReference type="NCBI Taxonomy" id="3048013"/>
    <lineage>
        <taxon>Bacteria</taxon>
        <taxon>Pseudomonadati</taxon>
        <taxon>Bacteroidota</taxon>
        <taxon>Cytophagia</taxon>
        <taxon>Cytophagales</taxon>
        <taxon>Rhodocytophagaceae</taxon>
        <taxon>Xanthocytophaga</taxon>
    </lineage>
</organism>
<dbReference type="AlphaFoldDB" id="A0AAE3QQZ1"/>
<evidence type="ECO:0000313" key="2">
    <source>
        <dbReference type="Proteomes" id="UP001241110"/>
    </source>
</evidence>
<dbReference type="Proteomes" id="UP001241110">
    <property type="component" value="Unassembled WGS sequence"/>
</dbReference>
<dbReference type="InterPro" id="IPR027268">
    <property type="entry name" value="Peptidase_M4/M1_CTD_sf"/>
</dbReference>
<proteinExistence type="predicted"/>
<evidence type="ECO:0008006" key="3">
    <source>
        <dbReference type="Google" id="ProtNLM"/>
    </source>
</evidence>
<dbReference type="InterPro" id="IPR036034">
    <property type="entry name" value="PDZ_sf"/>
</dbReference>
<accession>A0AAE3QQZ1</accession>
<gene>
    <name evidence="1" type="ORF">QNI16_25425</name>
</gene>
<evidence type="ECO:0000313" key="1">
    <source>
        <dbReference type="EMBL" id="MDJ1483867.1"/>
    </source>
</evidence>
<name>A0AAE3QQZ1_9BACT</name>
<dbReference type="EMBL" id="JASJOS010000012">
    <property type="protein sequence ID" value="MDJ1483867.1"/>
    <property type="molecule type" value="Genomic_DNA"/>
</dbReference>
<dbReference type="SUPFAM" id="SSF50156">
    <property type="entry name" value="PDZ domain-like"/>
    <property type="match status" value="1"/>
</dbReference>
<sequence length="569" mass="62830">MYKLFLLKQAIALLCILIITGFDNLFSQPLTKLSQFEIYLKPKYDAKDIATGIEVSYTLPSTYTQSKPKLDLLFYKMEPFLQRSTDQVTSLKVYDALGQIAFNKPTEVTKHDLVMQQWSALRQASGAVQVSYYVPVAIPFPAKRGPHVDLQAAGGGLSGTLGSFLLLPDPGDSVQLQLHWQLPAGHTAVSTAGMGNCTVKDSFQTVLFCQFLAGKMSVYPANAGNTGFSMYALGHTSNEIQALGGWSQKTYEQLRKRLNGSVDEPFRFLIRTYEGGPLQSGVAAHGSFLIYLPPTQSTTDPELPSLVAHEMVHAFLLGLSSPTEGIDDWYNEGIADYLAIKIPFEAGLYTAKQYLELVNEESALYYTNSYRETPEKNIPAIKWSGRNAWSLGYSRGAHYFANIDAKLRKLKGDKVSVISLVNTITDLCKKGKAPNDSTWVKLLQEQAGEWAVRDWQDMISGRLLIPEPDAFPGLMSQTIKAGLFDLGFESPKNIRAGEKIKGLVKGSTAEKAGLQEGDEIATTIAINPTYSSYTLPVTITVRRPSRVIPITFQPRRGQVDAIEWKPISK</sequence>
<reference evidence="1" key="1">
    <citation type="submission" date="2023-05" db="EMBL/GenBank/DDBJ databases">
        <authorList>
            <person name="Zhang X."/>
        </authorList>
    </citation>
    <scope>NUCLEOTIDE SEQUENCE</scope>
    <source>
        <strain evidence="1">YF14B1</strain>
    </source>
</reference>
<dbReference type="Gene3D" id="1.10.390.10">
    <property type="entry name" value="Neutral Protease Domain 2"/>
    <property type="match status" value="1"/>
</dbReference>
<comment type="caution">
    <text evidence="1">The sequence shown here is derived from an EMBL/GenBank/DDBJ whole genome shotgun (WGS) entry which is preliminary data.</text>
</comment>
<dbReference type="RefSeq" id="WP_313984355.1">
    <property type="nucleotide sequence ID" value="NZ_JASJOS010000012.1"/>
</dbReference>